<accession>A0ABV5QUY4</accession>
<reference evidence="4 5" key="1">
    <citation type="submission" date="2024-09" db="EMBL/GenBank/DDBJ databases">
        <authorList>
            <person name="Sun Q."/>
            <person name="Mori K."/>
        </authorList>
    </citation>
    <scope>NUCLEOTIDE SEQUENCE [LARGE SCALE GENOMIC DNA]</scope>
    <source>
        <strain evidence="4 5">JCM 4414</strain>
    </source>
</reference>
<dbReference type="Proteomes" id="UP001589716">
    <property type="component" value="Unassembled WGS sequence"/>
</dbReference>
<comment type="caution">
    <text evidence="4">The sequence shown here is derived from an EMBL/GenBank/DDBJ whole genome shotgun (WGS) entry which is preliminary data.</text>
</comment>
<dbReference type="RefSeq" id="WP_345484141.1">
    <property type="nucleotide sequence ID" value="NZ_BAAAWU010000001.1"/>
</dbReference>
<dbReference type="InterPro" id="IPR046704">
    <property type="entry name" value="DUF6777"/>
</dbReference>
<dbReference type="EMBL" id="JBHMCT010000014">
    <property type="protein sequence ID" value="MFB9557272.1"/>
    <property type="molecule type" value="Genomic_DNA"/>
</dbReference>
<feature type="compositionally biased region" description="Polar residues" evidence="1">
    <location>
        <begin position="380"/>
        <end position="389"/>
    </location>
</feature>
<feature type="signal peptide" evidence="2">
    <location>
        <begin position="1"/>
        <end position="32"/>
    </location>
</feature>
<evidence type="ECO:0000313" key="4">
    <source>
        <dbReference type="EMBL" id="MFB9557272.1"/>
    </source>
</evidence>
<evidence type="ECO:0000259" key="3">
    <source>
        <dbReference type="Pfam" id="PF20568"/>
    </source>
</evidence>
<sequence>MRDAIRRWPTRSGAGAATALAAALLLAGCSSGGPDDPGEPAARQTTAAAAAREVLLQPADSPGPAPFTPSTVLEGPPPNPGAPPAAGVGEPAPAGRALTGATPGLYGGTRSVASCDVERQISFLTADGSRARAFAEAAGIPEGNIAGWLRGLTPVLLRADTRVTGHGFRDGGPTAFQSVLQAGTAVLVDPYGTPRVRCGCGNPLRSPVDTRGAAHSGKPWPGYRPDRVLAITPTSTVVTRLVIANNADNTWIERKTGSRGDQDRRPDVLPPCAPASCDLVAAPPAPLPDGPAAQPPTVPPADPTAPADPGVPEQPDAPAPDDGTTAPVPEVPDDGGTAPVPEEPVVPEPPDLPVPPDGPQEQPPHEPPPSFEELFPDETAPQQPETFEG</sequence>
<organism evidence="4 5">
    <name type="scientific">Streptomyces roseoviridis</name>
    <dbReference type="NCBI Taxonomy" id="67361"/>
    <lineage>
        <taxon>Bacteria</taxon>
        <taxon>Bacillati</taxon>
        <taxon>Actinomycetota</taxon>
        <taxon>Actinomycetes</taxon>
        <taxon>Kitasatosporales</taxon>
        <taxon>Streptomycetaceae</taxon>
        <taxon>Streptomyces</taxon>
    </lineage>
</organism>
<gene>
    <name evidence="4" type="ORF">ACFFTP_24180</name>
</gene>
<feature type="compositionally biased region" description="Pro residues" evidence="1">
    <location>
        <begin position="283"/>
        <end position="303"/>
    </location>
</feature>
<feature type="compositionally biased region" description="Low complexity" evidence="1">
    <location>
        <begin position="84"/>
        <end position="95"/>
    </location>
</feature>
<keyword evidence="2" id="KW-0732">Signal</keyword>
<proteinExistence type="predicted"/>
<evidence type="ECO:0000256" key="1">
    <source>
        <dbReference type="SAM" id="MobiDB-lite"/>
    </source>
</evidence>
<evidence type="ECO:0000256" key="2">
    <source>
        <dbReference type="SAM" id="SignalP"/>
    </source>
</evidence>
<feature type="domain" description="DUF6777" evidence="3">
    <location>
        <begin position="96"/>
        <end position="257"/>
    </location>
</feature>
<feature type="compositionally biased region" description="Pro residues" evidence="1">
    <location>
        <begin position="341"/>
        <end position="370"/>
    </location>
</feature>
<feature type="chain" id="PRO_5046909077" evidence="2">
    <location>
        <begin position="33"/>
        <end position="389"/>
    </location>
</feature>
<dbReference type="Pfam" id="PF20568">
    <property type="entry name" value="DUF6777"/>
    <property type="match status" value="1"/>
</dbReference>
<feature type="region of interest" description="Disordered" evidence="1">
    <location>
        <begin position="58"/>
        <end position="102"/>
    </location>
</feature>
<feature type="compositionally biased region" description="Basic and acidic residues" evidence="1">
    <location>
        <begin position="253"/>
        <end position="267"/>
    </location>
</feature>
<name>A0ABV5QUY4_9ACTN</name>
<feature type="region of interest" description="Disordered" evidence="1">
    <location>
        <begin position="253"/>
        <end position="389"/>
    </location>
</feature>
<evidence type="ECO:0000313" key="5">
    <source>
        <dbReference type="Proteomes" id="UP001589716"/>
    </source>
</evidence>
<keyword evidence="5" id="KW-1185">Reference proteome</keyword>
<protein>
    <submittedName>
        <fullName evidence="4">DUF6777 domain-containing protein</fullName>
    </submittedName>
</protein>